<dbReference type="CDD" id="cd06295">
    <property type="entry name" value="PBP1_CelR"/>
    <property type="match status" value="1"/>
</dbReference>
<protein>
    <submittedName>
        <fullName evidence="5">LacI family transcriptional regulator</fullName>
    </submittedName>
</protein>
<accession>A0A059G4N3</accession>
<dbReference type="Proteomes" id="UP000024942">
    <property type="component" value="Unassembled WGS sequence"/>
</dbReference>
<dbReference type="eggNOG" id="COG1609">
    <property type="taxonomic scope" value="Bacteria"/>
</dbReference>
<dbReference type="InterPro" id="IPR010982">
    <property type="entry name" value="Lambda_DNA-bd_dom_sf"/>
</dbReference>
<gene>
    <name evidence="5" type="ORF">HOC_14782</name>
</gene>
<dbReference type="GO" id="GO:0000976">
    <property type="term" value="F:transcription cis-regulatory region binding"/>
    <property type="evidence" value="ECO:0007669"/>
    <property type="project" value="TreeGrafter"/>
</dbReference>
<feature type="domain" description="HTH lacI-type" evidence="4">
    <location>
        <begin position="6"/>
        <end position="60"/>
    </location>
</feature>
<dbReference type="Gene3D" id="1.10.260.40">
    <property type="entry name" value="lambda repressor-like DNA-binding domains"/>
    <property type="match status" value="1"/>
</dbReference>
<dbReference type="SUPFAM" id="SSF53822">
    <property type="entry name" value="Periplasmic binding protein-like I"/>
    <property type="match status" value="1"/>
</dbReference>
<keyword evidence="3" id="KW-0804">Transcription</keyword>
<dbReference type="PANTHER" id="PTHR30146">
    <property type="entry name" value="LACI-RELATED TRANSCRIPTIONAL REPRESSOR"/>
    <property type="match status" value="1"/>
</dbReference>
<dbReference type="SMART" id="SM00354">
    <property type="entry name" value="HTH_LACI"/>
    <property type="match status" value="1"/>
</dbReference>
<dbReference type="AlphaFoldDB" id="A0A059G4N3"/>
<dbReference type="PROSITE" id="PS00356">
    <property type="entry name" value="HTH_LACI_1"/>
    <property type="match status" value="1"/>
</dbReference>
<dbReference type="Pfam" id="PF00356">
    <property type="entry name" value="LacI"/>
    <property type="match status" value="1"/>
</dbReference>
<dbReference type="InterPro" id="IPR046335">
    <property type="entry name" value="LacI/GalR-like_sensor"/>
</dbReference>
<evidence type="ECO:0000256" key="2">
    <source>
        <dbReference type="ARBA" id="ARBA00023125"/>
    </source>
</evidence>
<keyword evidence="2" id="KW-0238">DNA-binding</keyword>
<dbReference type="Gene3D" id="3.40.50.2300">
    <property type="match status" value="2"/>
</dbReference>
<dbReference type="CDD" id="cd01392">
    <property type="entry name" value="HTH_LacI"/>
    <property type="match status" value="1"/>
</dbReference>
<sequence>MSSNRTRLEDLAEIAGVSIATVSRALNNSSAVNDETKRRVWKIAREQNYSFRPSMPALISGATATIALIIPTSPGRPTQALTPFFQELVGGISDAARSADCDVLISHLAPKSPDDLAHVMSTNRADGVFFLGQSLFHERFNKLAETETRFVVWGGQLQGQKYCSVGSDNVKGGMRATSHLLNLGRRRIAFIGDIRVPEVLQRYEGYVEAHARAGEEVDPTLIVAARFEIESAEAAMNALLSDGRNFDGVFGSSDLVALGAIRSLSQAGRQVPTDVSVVGYDNIGLAAYSLPSLTTISQDLGKAGRVIVSKLLAASDGVPMQSERLPTELIVRESCGLA</sequence>
<evidence type="ECO:0000256" key="3">
    <source>
        <dbReference type="ARBA" id="ARBA00023163"/>
    </source>
</evidence>
<organism evidence="5 6">
    <name type="scientific">Hyphomonas oceanitis SCH89</name>
    <dbReference type="NCBI Taxonomy" id="1280953"/>
    <lineage>
        <taxon>Bacteria</taxon>
        <taxon>Pseudomonadati</taxon>
        <taxon>Pseudomonadota</taxon>
        <taxon>Alphaproteobacteria</taxon>
        <taxon>Hyphomonadales</taxon>
        <taxon>Hyphomonadaceae</taxon>
        <taxon>Hyphomonas</taxon>
    </lineage>
</organism>
<comment type="caution">
    <text evidence="5">The sequence shown here is derived from an EMBL/GenBank/DDBJ whole genome shotgun (WGS) entry which is preliminary data.</text>
</comment>
<dbReference type="InterPro" id="IPR000843">
    <property type="entry name" value="HTH_LacI"/>
</dbReference>
<evidence type="ECO:0000313" key="6">
    <source>
        <dbReference type="Proteomes" id="UP000024942"/>
    </source>
</evidence>
<keyword evidence="1" id="KW-0805">Transcription regulation</keyword>
<dbReference type="GO" id="GO:0003700">
    <property type="term" value="F:DNA-binding transcription factor activity"/>
    <property type="evidence" value="ECO:0007669"/>
    <property type="project" value="TreeGrafter"/>
</dbReference>
<dbReference type="RefSeq" id="WP_035539930.1">
    <property type="nucleotide sequence ID" value="NZ_ARYL01000025.1"/>
</dbReference>
<reference evidence="5 6" key="1">
    <citation type="journal article" date="2014" name="Antonie Van Leeuwenhoek">
        <title>Hyphomonas beringensis sp. nov. and Hyphomonas chukchiensis sp. nov., isolated from surface seawater of the Bering Sea and Chukchi Sea.</title>
        <authorList>
            <person name="Li C."/>
            <person name="Lai Q."/>
            <person name="Li G."/>
            <person name="Dong C."/>
            <person name="Wang J."/>
            <person name="Liao Y."/>
            <person name="Shao Z."/>
        </authorList>
    </citation>
    <scope>NUCLEOTIDE SEQUENCE [LARGE SCALE GENOMIC DNA]</scope>
    <source>
        <strain evidence="5 6">SCH89</strain>
    </source>
</reference>
<evidence type="ECO:0000256" key="1">
    <source>
        <dbReference type="ARBA" id="ARBA00023015"/>
    </source>
</evidence>
<dbReference type="Pfam" id="PF13377">
    <property type="entry name" value="Peripla_BP_3"/>
    <property type="match status" value="1"/>
</dbReference>
<dbReference type="STRING" id="1280953.HOC_14782"/>
<dbReference type="PANTHER" id="PTHR30146:SF120">
    <property type="entry name" value="ALANINE RACEMASE"/>
    <property type="match status" value="1"/>
</dbReference>
<name>A0A059G4N3_9PROT</name>
<evidence type="ECO:0000259" key="4">
    <source>
        <dbReference type="PROSITE" id="PS50932"/>
    </source>
</evidence>
<dbReference type="SUPFAM" id="SSF47413">
    <property type="entry name" value="lambda repressor-like DNA-binding domains"/>
    <property type="match status" value="1"/>
</dbReference>
<evidence type="ECO:0000313" key="5">
    <source>
        <dbReference type="EMBL" id="KDA01540.1"/>
    </source>
</evidence>
<dbReference type="PROSITE" id="PS50932">
    <property type="entry name" value="HTH_LACI_2"/>
    <property type="match status" value="1"/>
</dbReference>
<proteinExistence type="predicted"/>
<dbReference type="EMBL" id="ARYL01000025">
    <property type="protein sequence ID" value="KDA01540.1"/>
    <property type="molecule type" value="Genomic_DNA"/>
</dbReference>
<dbReference type="InterPro" id="IPR028082">
    <property type="entry name" value="Peripla_BP_I"/>
</dbReference>
<dbReference type="OrthoDB" id="8433438at2"/>
<dbReference type="PATRIC" id="fig|1280953.3.peg.2972"/>
<keyword evidence="6" id="KW-1185">Reference proteome</keyword>